<comment type="caution">
    <text evidence="3">The sequence shown here is derived from an EMBL/GenBank/DDBJ whole genome shotgun (WGS) entry which is preliminary data.</text>
</comment>
<organism evidence="3 4">
    <name type="scientific">Clostridium moutaii</name>
    <dbReference type="NCBI Taxonomy" id="3240932"/>
    <lineage>
        <taxon>Bacteria</taxon>
        <taxon>Bacillati</taxon>
        <taxon>Bacillota</taxon>
        <taxon>Clostridia</taxon>
        <taxon>Eubacteriales</taxon>
        <taxon>Clostridiaceae</taxon>
        <taxon>Clostridium</taxon>
    </lineage>
</organism>
<dbReference type="InterPro" id="IPR006076">
    <property type="entry name" value="FAD-dep_OxRdtase"/>
</dbReference>
<dbReference type="InterPro" id="IPR036188">
    <property type="entry name" value="FAD/NAD-bd_sf"/>
</dbReference>
<dbReference type="Pfam" id="PF04324">
    <property type="entry name" value="Fer2_BFD"/>
    <property type="match status" value="1"/>
</dbReference>
<dbReference type="Gene3D" id="3.30.9.10">
    <property type="entry name" value="D-Amino Acid Oxidase, subunit A, domain 2"/>
    <property type="match status" value="1"/>
</dbReference>
<gene>
    <name evidence="3" type="ORF">AB8U03_05430</name>
</gene>
<dbReference type="InterPro" id="IPR007419">
    <property type="entry name" value="BFD-like_2Fe2S-bd_dom"/>
</dbReference>
<name>A0ABV4BPF1_9CLOT</name>
<accession>A0ABV4BPF1</accession>
<evidence type="ECO:0000259" key="2">
    <source>
        <dbReference type="Pfam" id="PF04324"/>
    </source>
</evidence>
<dbReference type="EMBL" id="JBGEWD010000003">
    <property type="protein sequence ID" value="MEY7999651.1"/>
    <property type="molecule type" value="Genomic_DNA"/>
</dbReference>
<dbReference type="InterPro" id="IPR041854">
    <property type="entry name" value="BFD-like_2Fe2S-bd_dom_sf"/>
</dbReference>
<evidence type="ECO:0000313" key="3">
    <source>
        <dbReference type="EMBL" id="MEY7999651.1"/>
    </source>
</evidence>
<dbReference type="Gene3D" id="1.10.10.1100">
    <property type="entry name" value="BFD-like [2Fe-2S]-binding domain"/>
    <property type="match status" value="1"/>
</dbReference>
<dbReference type="Proteomes" id="UP001564657">
    <property type="component" value="Unassembled WGS sequence"/>
</dbReference>
<dbReference type="InterPro" id="IPR052745">
    <property type="entry name" value="G3P_Oxidase/Oxidoreductase"/>
</dbReference>
<sequence>MFDIAIIGAGVEGSAIARRISRYKLKVCLIEKQDDVSCGASKANSGIVHGGYDDEPGTLKAKLCVKGNRMYDKLNKELNFGYRETGSLVIAFSDDEKRHLEELYENGLKNGVGGMKIIEGERVRQMEPYVSKDVKWALYCKDSGVCSPYEFTIALAENAVENGVDLKLENEVIGINRKEGYFEIVTNKERIECKYIINAAGAYSDKVSNMVGLNYFHIIPRKGEYVLFNKDQSYLVNSVIFQVPTEKGKGILVTTTYHGNLMIGPNAQEVSDREDVTTNEETLDYIVETARRSVKGFDMKKAITSFAGVRPTNNTKDFIIEETEVKGFINVAGIDSPGLTSSPAIAEKVVNILSNMGVKLEEKKDFNPYRKPIIVKKDEKFKGDINAEEPEKHIICRCEKVTEAEIIDALNRPVKTMSIDGIKRRTRAGMGMCQGAFCGSRVRKLIAKELDIPEEQVKQRGPGSSILPKRVNRIDVMKIKK</sequence>
<evidence type="ECO:0000313" key="4">
    <source>
        <dbReference type="Proteomes" id="UP001564657"/>
    </source>
</evidence>
<feature type="domain" description="BFD-like [2Fe-2S]-binding" evidence="2">
    <location>
        <begin position="394"/>
        <end position="447"/>
    </location>
</feature>
<protein>
    <submittedName>
        <fullName evidence="3">NAD(P)/FAD-dependent oxidoreductase</fullName>
    </submittedName>
</protein>
<feature type="domain" description="FAD dependent oxidoreductase" evidence="1">
    <location>
        <begin position="3"/>
        <end position="350"/>
    </location>
</feature>
<dbReference type="SUPFAM" id="SSF54373">
    <property type="entry name" value="FAD-linked reductases, C-terminal domain"/>
    <property type="match status" value="1"/>
</dbReference>
<dbReference type="SUPFAM" id="SSF51905">
    <property type="entry name" value="FAD/NAD(P)-binding domain"/>
    <property type="match status" value="1"/>
</dbReference>
<dbReference type="RefSeq" id="WP_369703531.1">
    <property type="nucleotide sequence ID" value="NZ_JBGEWD010000003.1"/>
</dbReference>
<reference evidence="3 4" key="1">
    <citation type="submission" date="2024-08" db="EMBL/GenBank/DDBJ databases">
        <title>Clostridium lapicellarii sp. nov., and Clostridium renhuaiense sp. nov., two species isolated from the mud in a fermentation cellar used for producing sauce-flavour Chinese liquors.</title>
        <authorList>
            <person name="Yang F."/>
            <person name="Wang H."/>
            <person name="Chen L.Q."/>
            <person name="Zhou N."/>
            <person name="Lu J.J."/>
            <person name="Pu X.X."/>
            <person name="Wan B."/>
            <person name="Wang L."/>
            <person name="Liu S.J."/>
        </authorList>
    </citation>
    <scope>NUCLEOTIDE SEQUENCE [LARGE SCALE GENOMIC DNA]</scope>
    <source>
        <strain evidence="3 4">MT-5</strain>
    </source>
</reference>
<evidence type="ECO:0000259" key="1">
    <source>
        <dbReference type="Pfam" id="PF01266"/>
    </source>
</evidence>
<dbReference type="Pfam" id="PF01266">
    <property type="entry name" value="DAO"/>
    <property type="match status" value="1"/>
</dbReference>
<dbReference type="CDD" id="cd19946">
    <property type="entry name" value="GlpA-like_Fer2_BFD-like"/>
    <property type="match status" value="1"/>
</dbReference>
<keyword evidence="4" id="KW-1185">Reference proteome</keyword>
<dbReference type="PANTHER" id="PTHR42720">
    <property type="entry name" value="GLYCEROL-3-PHOSPHATE DEHYDROGENASE"/>
    <property type="match status" value="1"/>
</dbReference>
<dbReference type="Gene3D" id="3.50.50.60">
    <property type="entry name" value="FAD/NAD(P)-binding domain"/>
    <property type="match status" value="1"/>
</dbReference>
<proteinExistence type="predicted"/>
<dbReference type="PANTHER" id="PTHR42720:SF1">
    <property type="entry name" value="GLYCEROL 3-PHOSPHATE OXIDASE"/>
    <property type="match status" value="1"/>
</dbReference>